<organism evidence="1 2">
    <name type="scientific">Solanum commersonii</name>
    <name type="common">Commerson's wild potato</name>
    <name type="synonym">Commerson's nightshade</name>
    <dbReference type="NCBI Taxonomy" id="4109"/>
    <lineage>
        <taxon>Eukaryota</taxon>
        <taxon>Viridiplantae</taxon>
        <taxon>Streptophyta</taxon>
        <taxon>Embryophyta</taxon>
        <taxon>Tracheophyta</taxon>
        <taxon>Spermatophyta</taxon>
        <taxon>Magnoliopsida</taxon>
        <taxon>eudicotyledons</taxon>
        <taxon>Gunneridae</taxon>
        <taxon>Pentapetalae</taxon>
        <taxon>asterids</taxon>
        <taxon>lamiids</taxon>
        <taxon>Solanales</taxon>
        <taxon>Solanaceae</taxon>
        <taxon>Solanoideae</taxon>
        <taxon>Solaneae</taxon>
        <taxon>Solanum</taxon>
    </lineage>
</organism>
<dbReference type="EMBL" id="JACXVP010000011">
    <property type="protein sequence ID" value="KAG5576969.1"/>
    <property type="molecule type" value="Genomic_DNA"/>
</dbReference>
<name>A0A9J5WM27_SOLCO</name>
<sequence length="98" mass="10689">FPKFWPLGPSGEESHASLTRSAIRPLLHSITTIEIDVAKSFDGPPNVHFHCQVGFSPRLAHWNLRRAKEPLGGSPSGLGDHQDCLPSTSSAFSLLFAR</sequence>
<accession>A0A9J5WM27</accession>
<dbReference type="AlphaFoldDB" id="A0A9J5WM27"/>
<gene>
    <name evidence="1" type="ORF">H5410_057103</name>
</gene>
<evidence type="ECO:0000313" key="2">
    <source>
        <dbReference type="Proteomes" id="UP000824120"/>
    </source>
</evidence>
<protein>
    <submittedName>
        <fullName evidence="1">Uncharacterized protein</fullName>
    </submittedName>
</protein>
<evidence type="ECO:0000313" key="1">
    <source>
        <dbReference type="EMBL" id="KAG5576969.1"/>
    </source>
</evidence>
<comment type="caution">
    <text evidence="1">The sequence shown here is derived from an EMBL/GenBank/DDBJ whole genome shotgun (WGS) entry which is preliminary data.</text>
</comment>
<dbReference type="Proteomes" id="UP000824120">
    <property type="component" value="Chromosome 11"/>
</dbReference>
<feature type="non-terminal residue" evidence="1">
    <location>
        <position position="98"/>
    </location>
</feature>
<reference evidence="1 2" key="1">
    <citation type="submission" date="2020-09" db="EMBL/GenBank/DDBJ databases">
        <title>De no assembly of potato wild relative species, Solanum commersonii.</title>
        <authorList>
            <person name="Cho K."/>
        </authorList>
    </citation>
    <scope>NUCLEOTIDE SEQUENCE [LARGE SCALE GENOMIC DNA]</scope>
    <source>
        <strain evidence="1">LZ3.2</strain>
        <tissue evidence="1">Leaf</tissue>
    </source>
</reference>
<proteinExistence type="predicted"/>
<keyword evidence="2" id="KW-1185">Reference proteome</keyword>